<accession>A0ABP2JUD0</accession>
<sequence length="368" mass="42151">MGLKNNENMMRHRLLYTLSGWISLLFLYTSCSNEVEFPDSKDELVTVRLTATINSKEFSTDNEIVPMRTRTNSIADYNVTAINDSRLIIIKEVDNSTWVIEEIEDKVIPQGYIKSSDSFNYTLQKTLRPGNYKFILLINGPKNNTLQPNQSFTESDIPWLTSLDTDYCSYEIFFATSDIVTIKKTEKLEDSSHHHPLTEQLTLKRYSSLIRLSTTGDDFWGIFDKETEINYSIKEQSITGINLLGQTVTKDTELSFGKLKTIIRQAFQYQVGDQTMFFTYFGVREEDKLKNILTPPEGKNITVTIFQDNDQTPPTIEVETQAMRNQVTTLILNKVGSALNCQSLIIGTPDNWDPNNIPWGHIELNFSK</sequence>
<evidence type="ECO:0000313" key="1">
    <source>
        <dbReference type="EMBL" id="EFR54818.1"/>
    </source>
</evidence>
<evidence type="ECO:0000313" key="2">
    <source>
        <dbReference type="Proteomes" id="UP000005101"/>
    </source>
</evidence>
<proteinExistence type="predicted"/>
<dbReference type="Proteomes" id="UP000005101">
    <property type="component" value="Unassembled WGS sequence"/>
</dbReference>
<organism evidence="1 2">
    <name type="scientific">Bacteroides fragilis 3_1_12</name>
    <dbReference type="NCBI Taxonomy" id="457424"/>
    <lineage>
        <taxon>Bacteria</taxon>
        <taxon>Pseudomonadati</taxon>
        <taxon>Bacteroidota</taxon>
        <taxon>Bacteroidia</taxon>
        <taxon>Bacteroidales</taxon>
        <taxon>Bacteroidaceae</taxon>
        <taxon>Bacteroides</taxon>
    </lineage>
</organism>
<reference evidence="1 2" key="1">
    <citation type="submission" date="2008-12" db="EMBL/GenBank/DDBJ databases">
        <title>Annotation of Bacteroides fragilis strain 3_1_12.</title>
        <authorList>
            <consortium name="The Broad Institute Genome Sequencing Platform"/>
            <person name="Ward D."/>
            <person name="Young S.K."/>
            <person name="Kodira C.D."/>
            <person name="Zeng Q."/>
            <person name="Koehrsen M."/>
            <person name="Alvarado L."/>
            <person name="Berlin A."/>
            <person name="Borenstein D."/>
            <person name="Chen Z."/>
            <person name="Engels R."/>
            <person name="Freedman E."/>
            <person name="Gellesch M."/>
            <person name="Goldberg J."/>
            <person name="Griggs A."/>
            <person name="Gujja S."/>
            <person name="Heiman D."/>
            <person name="Hepburn T."/>
            <person name="Howarth C."/>
            <person name="Jen D."/>
            <person name="Larson L."/>
            <person name="Lewis B."/>
            <person name="Mehta T."/>
            <person name="Park D."/>
            <person name="Pearson M."/>
            <person name="Roberts A."/>
            <person name="Saif S."/>
            <person name="Shea T."/>
            <person name="Shenoy N."/>
            <person name="Sisk P."/>
            <person name="Stolte C."/>
            <person name="Sykes S."/>
            <person name="Walk T."/>
            <person name="White J."/>
            <person name="Yandava C."/>
            <person name="Allen-Vercoe E."/>
            <person name="Strauss J."/>
            <person name="Ambrose C."/>
            <person name="Lander E."/>
            <person name="Nusbaum C."/>
            <person name="Galagan J."/>
            <person name="Birren B."/>
        </authorList>
    </citation>
    <scope>NUCLEOTIDE SEQUENCE [LARGE SCALE GENOMIC DNA]</scope>
    <source>
        <strain evidence="1 2">3_1_12</strain>
    </source>
</reference>
<dbReference type="EMBL" id="EQ973215">
    <property type="protein sequence ID" value="EFR54818.1"/>
    <property type="molecule type" value="Genomic_DNA"/>
</dbReference>
<name>A0ABP2JUD0_BACFG</name>
<keyword evidence="2" id="KW-1185">Reference proteome</keyword>
<gene>
    <name evidence="1" type="ORF">BFAG_03516</name>
</gene>
<protein>
    <submittedName>
        <fullName evidence="1">Uncharacterized protein</fullName>
    </submittedName>
</protein>